<dbReference type="GO" id="GO:0003735">
    <property type="term" value="F:structural constituent of ribosome"/>
    <property type="evidence" value="ECO:0007669"/>
    <property type="project" value="InterPro"/>
</dbReference>
<dbReference type="GO" id="GO:0005739">
    <property type="term" value="C:mitochondrion"/>
    <property type="evidence" value="ECO:0007669"/>
    <property type="project" value="InterPro"/>
</dbReference>
<dbReference type="PANTHER" id="PTHR28589">
    <property type="entry name" value="28S RIBOSOMAL PROTEIN S34, MITOCHONDRIAL"/>
    <property type="match status" value="1"/>
</dbReference>
<evidence type="ECO:0000313" key="3">
    <source>
        <dbReference type="WBParaSite" id="EVEC_0000922401-mRNA-1"/>
    </source>
</evidence>
<proteinExistence type="predicted"/>
<protein>
    <submittedName>
        <fullName evidence="3">28S ribosomal protein S34, mitochondrial</fullName>
    </submittedName>
</protein>
<reference evidence="3" key="1">
    <citation type="submission" date="2017-02" db="UniProtKB">
        <authorList>
            <consortium name="WormBaseParasite"/>
        </authorList>
    </citation>
    <scope>IDENTIFICATION</scope>
</reference>
<accession>A0A0N4VEV0</accession>
<gene>
    <name evidence="1" type="ORF">EVEC_LOCUS8665</name>
</gene>
<dbReference type="Pfam" id="PF16053">
    <property type="entry name" value="MRP-S34"/>
    <property type="match status" value="1"/>
</dbReference>
<dbReference type="WBParaSite" id="EVEC_0000922401-mRNA-1">
    <property type="protein sequence ID" value="EVEC_0000922401-mRNA-1"/>
    <property type="gene ID" value="EVEC_0000922401"/>
</dbReference>
<keyword evidence="2" id="KW-1185">Reference proteome</keyword>
<dbReference type="AlphaFoldDB" id="A0A0N4VEV0"/>
<dbReference type="OrthoDB" id="16434at2759"/>
<dbReference type="Proteomes" id="UP000274131">
    <property type="component" value="Unassembled WGS sequence"/>
</dbReference>
<evidence type="ECO:0000313" key="2">
    <source>
        <dbReference type="Proteomes" id="UP000274131"/>
    </source>
</evidence>
<name>A0A0N4VEV0_ENTVE</name>
<dbReference type="PANTHER" id="PTHR28589:SF1">
    <property type="entry name" value="SMALL RIBOSOMAL SUBUNIT PROTEIN MS34"/>
    <property type="match status" value="1"/>
</dbReference>
<sequence>MSKKIRFIGNYDITAEGKFLWELLAQVRNFGVGRIVTKNEWLRKWPKQPSYIRIVKARPMMDRWLQKGTLWGNWTFRGRDLGLYEFSADLNRSDWRLIHKHEEEEFTKCDKPMGFINLPSSFPLPPLQVYLSRKTAKAKGVDETSVAERAPLDICLDPEFAFLKPFIKKSEPKRYGKSVYDEVDPEVLLDLYGKELPVRVDTWDAGPAVIEHRFVKSPFGIDSENAGAII</sequence>
<organism evidence="3">
    <name type="scientific">Enterobius vermicularis</name>
    <name type="common">Human pinworm</name>
    <dbReference type="NCBI Taxonomy" id="51028"/>
    <lineage>
        <taxon>Eukaryota</taxon>
        <taxon>Metazoa</taxon>
        <taxon>Ecdysozoa</taxon>
        <taxon>Nematoda</taxon>
        <taxon>Chromadorea</taxon>
        <taxon>Rhabditida</taxon>
        <taxon>Spirurina</taxon>
        <taxon>Oxyuridomorpha</taxon>
        <taxon>Oxyuroidea</taxon>
        <taxon>Oxyuridae</taxon>
        <taxon>Enterobius</taxon>
    </lineage>
</organism>
<evidence type="ECO:0000313" key="1">
    <source>
        <dbReference type="EMBL" id="VDD93914.1"/>
    </source>
</evidence>
<dbReference type="STRING" id="51028.A0A0N4VEV0"/>
<reference evidence="1 2" key="2">
    <citation type="submission" date="2018-10" db="EMBL/GenBank/DDBJ databases">
        <authorList>
            <consortium name="Pathogen Informatics"/>
        </authorList>
    </citation>
    <scope>NUCLEOTIDE SEQUENCE [LARGE SCALE GENOMIC DNA]</scope>
</reference>
<dbReference type="EMBL" id="UXUI01009543">
    <property type="protein sequence ID" value="VDD93914.1"/>
    <property type="molecule type" value="Genomic_DNA"/>
</dbReference>
<dbReference type="InterPro" id="IPR032053">
    <property type="entry name" value="Ribosomal_mS34"/>
</dbReference>